<gene>
    <name evidence="1" type="ORF">NB640_00620</name>
</gene>
<keyword evidence="2" id="KW-1185">Reference proteome</keyword>
<accession>A0A9E9M0D7</accession>
<proteinExistence type="predicted"/>
<name>A0A9E9M0D7_9BURK</name>
<dbReference type="KEGG" id="ovb:NB640_00620"/>
<dbReference type="EMBL" id="CP098242">
    <property type="protein sequence ID" value="WAW10208.1"/>
    <property type="molecule type" value="Genomic_DNA"/>
</dbReference>
<reference evidence="1" key="1">
    <citation type="journal article" date="2022" name="Front. Microbiol.">
        <title>New perspectives on an old grouping: The genomic and phenotypic variability of Oxalobacter formigenes and the implications for calcium oxalate stone prevention.</title>
        <authorList>
            <person name="Chmiel J.A."/>
            <person name="Carr C."/>
            <person name="Stuivenberg G.A."/>
            <person name="Venema R."/>
            <person name="Chanyi R.M."/>
            <person name="Al K.F."/>
            <person name="Giguere D."/>
            <person name="Say H."/>
            <person name="Akouris P.P."/>
            <person name="Dominguez Romero S.A."/>
            <person name="Kwong A."/>
            <person name="Tai V."/>
            <person name="Koval S.F."/>
            <person name="Razvi H."/>
            <person name="Bjazevic J."/>
            <person name="Burton J.P."/>
        </authorList>
    </citation>
    <scope>NUCLEOTIDE SEQUENCE</scope>
    <source>
        <strain evidence="1">WoOx3</strain>
    </source>
</reference>
<organism evidence="1 2">
    <name type="scientific">Oxalobacter vibrioformis</name>
    <dbReference type="NCBI Taxonomy" id="933080"/>
    <lineage>
        <taxon>Bacteria</taxon>
        <taxon>Pseudomonadati</taxon>
        <taxon>Pseudomonadota</taxon>
        <taxon>Betaproteobacteria</taxon>
        <taxon>Burkholderiales</taxon>
        <taxon>Oxalobacteraceae</taxon>
        <taxon>Oxalobacter</taxon>
    </lineage>
</organism>
<dbReference type="Proteomes" id="UP001156215">
    <property type="component" value="Chromosome"/>
</dbReference>
<evidence type="ECO:0000313" key="2">
    <source>
        <dbReference type="Proteomes" id="UP001156215"/>
    </source>
</evidence>
<protein>
    <submittedName>
        <fullName evidence="1">Uncharacterized protein</fullName>
    </submittedName>
</protein>
<dbReference type="RefSeq" id="WP_269309211.1">
    <property type="nucleotide sequence ID" value="NZ_CP098242.1"/>
</dbReference>
<evidence type="ECO:0000313" key="1">
    <source>
        <dbReference type="EMBL" id="WAW10208.1"/>
    </source>
</evidence>
<dbReference type="AlphaFoldDB" id="A0A9E9M0D7"/>
<sequence>MGIFSKNGIIKSDGAARSIRQSGLEERVAMANDKAAKKVSKLKSDAANDNAGGRSFFAPQALQTAYVRLKTRLSEVGSAFDPEMYVAGVTIALAYVKSESGFFSDFAIFMLACFGDSIKPHLLSFYAGICSAPEVVASDLTSYEECMREHAALMQISV</sequence>